<dbReference type="Pfam" id="PF01522">
    <property type="entry name" value="Polysacc_deac_1"/>
    <property type="match status" value="1"/>
</dbReference>
<evidence type="ECO:0000259" key="1">
    <source>
        <dbReference type="PROSITE" id="PS51677"/>
    </source>
</evidence>
<dbReference type="Gene3D" id="3.20.20.370">
    <property type="entry name" value="Glycoside hydrolase/deacetylase"/>
    <property type="match status" value="1"/>
</dbReference>
<evidence type="ECO:0000313" key="2">
    <source>
        <dbReference type="EMBL" id="KII75309.1"/>
    </source>
</evidence>
<dbReference type="Proteomes" id="UP000031672">
    <property type="component" value="Unassembled WGS sequence"/>
</dbReference>
<dbReference type="GO" id="GO:0016810">
    <property type="term" value="F:hydrolase activity, acting on carbon-nitrogen (but not peptide) bonds"/>
    <property type="evidence" value="ECO:0007669"/>
    <property type="project" value="InterPro"/>
</dbReference>
<protein>
    <recommendedName>
        <fullName evidence="1">NodB homology domain-containing protein</fullName>
    </recommendedName>
</protein>
<dbReference type="SUPFAM" id="SSF88713">
    <property type="entry name" value="Glycoside hydrolase/deacetylase"/>
    <property type="match status" value="1"/>
</dbReference>
<evidence type="ECO:0000313" key="3">
    <source>
        <dbReference type="Proteomes" id="UP000031672"/>
    </source>
</evidence>
<gene>
    <name evidence="2" type="ORF">OJ16_18620</name>
</gene>
<accession>A0A0C2NGS3</accession>
<reference evidence="2 3" key="1">
    <citation type="submission" date="2014-11" db="EMBL/GenBank/DDBJ databases">
        <title>Draft Genome Sequence of Vibrio piscirenalis strains CECT 8603T and CECT 8604, two marine Gammaproteobacterium isolated from cultured gilthead sea bream (Sparus aurata).</title>
        <authorList>
            <person name="Arahal D.R."/>
            <person name="Rodrigo-Torres L."/>
            <person name="Lucena T."/>
            <person name="Pujalte M.J."/>
        </authorList>
    </citation>
    <scope>NUCLEOTIDE SEQUENCE [LARGE SCALE GENOMIC DNA]</scope>
    <source>
        <strain evidence="2 3">DCR 1-4-2</strain>
    </source>
</reference>
<dbReference type="PROSITE" id="PS51677">
    <property type="entry name" value="NODB"/>
    <property type="match status" value="1"/>
</dbReference>
<dbReference type="InterPro" id="IPR002509">
    <property type="entry name" value="NODB_dom"/>
</dbReference>
<dbReference type="InterPro" id="IPR050248">
    <property type="entry name" value="Polysacc_deacetylase_ArnD"/>
</dbReference>
<dbReference type="PANTHER" id="PTHR10587">
    <property type="entry name" value="GLYCOSYL TRANSFERASE-RELATED"/>
    <property type="match status" value="1"/>
</dbReference>
<dbReference type="AlphaFoldDB" id="A0A0C2JBN4"/>
<dbReference type="STRING" id="1461322.OJ16_18620"/>
<name>A0A0C2JBN4_9VIBR</name>
<dbReference type="OrthoDB" id="9784220at2"/>
<dbReference type="InterPro" id="IPR011330">
    <property type="entry name" value="Glyco_hydro/deAcase_b/a-brl"/>
</dbReference>
<sequence>MKLALTFDGCEPELTIKLLGLLNQHKAKGSFFVLGSYIKQAEDVIKCLQRGGHLIGGNHYDYLDSTLLDFSEFIEQVHRCTEALKAVTGQMVNYYRPPFGSICNEQCAYLIDYGLTPIFWNVDSTDSSTESAKVENIVGRIMTNVTANSVIRCHLDGNEKSNSILRALKIVIPMLQQCGYEFVTLNEINSHKANQLNGFSRQAIFEV</sequence>
<dbReference type="RefSeq" id="WP_040992873.1">
    <property type="nucleotide sequence ID" value="NZ_JTKH01000025.1"/>
</dbReference>
<keyword evidence="3" id="KW-1185">Reference proteome</keyword>
<organism evidence="2 3">
    <name type="scientific">Vibrio renipiscarius</name>
    <dbReference type="NCBI Taxonomy" id="1461322"/>
    <lineage>
        <taxon>Bacteria</taxon>
        <taxon>Pseudomonadati</taxon>
        <taxon>Pseudomonadota</taxon>
        <taxon>Gammaproteobacteria</taxon>
        <taxon>Vibrionales</taxon>
        <taxon>Vibrionaceae</taxon>
        <taxon>Vibrio</taxon>
    </lineage>
</organism>
<feature type="domain" description="NodB homology" evidence="1">
    <location>
        <begin position="1"/>
        <end position="183"/>
    </location>
</feature>
<comment type="caution">
    <text evidence="2">The sequence shown here is derived from an EMBL/GenBank/DDBJ whole genome shotgun (WGS) entry which is preliminary data.</text>
</comment>
<dbReference type="CDD" id="cd10917">
    <property type="entry name" value="CE4_NodB_like_6s_7s"/>
    <property type="match status" value="1"/>
</dbReference>
<proteinExistence type="predicted"/>
<dbReference type="EMBL" id="JTKH01000025">
    <property type="protein sequence ID" value="KII75309.1"/>
    <property type="molecule type" value="Genomic_DNA"/>
</dbReference>
<accession>A0A0C2JBN4</accession>
<dbReference type="GO" id="GO:0005975">
    <property type="term" value="P:carbohydrate metabolic process"/>
    <property type="evidence" value="ECO:0007669"/>
    <property type="project" value="InterPro"/>
</dbReference>